<accession>X1NAS7</accession>
<proteinExistence type="predicted"/>
<name>X1NAS7_9ZZZZ</name>
<dbReference type="AlphaFoldDB" id="X1NAS7"/>
<dbReference type="SUPFAM" id="SSF53850">
    <property type="entry name" value="Periplasmic binding protein-like II"/>
    <property type="match status" value="1"/>
</dbReference>
<dbReference type="EMBL" id="BARV01022779">
    <property type="protein sequence ID" value="GAI23925.1"/>
    <property type="molecule type" value="Genomic_DNA"/>
</dbReference>
<reference evidence="1" key="1">
    <citation type="journal article" date="2014" name="Front. Microbiol.">
        <title>High frequency of phylogenetically diverse reductive dehalogenase-homologous genes in deep subseafloor sedimentary metagenomes.</title>
        <authorList>
            <person name="Kawai M."/>
            <person name="Futagami T."/>
            <person name="Toyoda A."/>
            <person name="Takaki Y."/>
            <person name="Nishi S."/>
            <person name="Hori S."/>
            <person name="Arai W."/>
            <person name="Tsubouchi T."/>
            <person name="Morono Y."/>
            <person name="Uchiyama I."/>
            <person name="Ito T."/>
            <person name="Fujiyama A."/>
            <person name="Inagaki F."/>
            <person name="Takami H."/>
        </authorList>
    </citation>
    <scope>NUCLEOTIDE SEQUENCE</scope>
    <source>
        <strain evidence="1">Expedition CK06-06</strain>
    </source>
</reference>
<dbReference type="InterPro" id="IPR011852">
    <property type="entry name" value="TRAP_TAXI"/>
</dbReference>
<evidence type="ECO:0000313" key="1">
    <source>
        <dbReference type="EMBL" id="GAI23925.1"/>
    </source>
</evidence>
<dbReference type="Gene3D" id="3.40.190.10">
    <property type="entry name" value="Periplasmic binding protein-like II"/>
    <property type="match status" value="1"/>
</dbReference>
<comment type="caution">
    <text evidence="1">The sequence shown here is derived from an EMBL/GenBank/DDBJ whole genome shotgun (WGS) entry which is preliminary data.</text>
</comment>
<protein>
    <submittedName>
        <fullName evidence="1">Uncharacterized protein</fullName>
    </submittedName>
</protein>
<dbReference type="Pfam" id="PF16868">
    <property type="entry name" value="NMT1_3"/>
    <property type="match status" value="1"/>
</dbReference>
<sequence>MWLEVEASPHGLAWIELDAEADPEGAARFFEVDASASFGKLTVGCPSSLGVPSLVTIPYLSTHVNQDTELVYHLVKWLAENQEKFKDAHPYLAHATVDNLMKLAEVEFKPLHDGAVKYLEEIGLWTPDHEARRQQNIELITRYAEAFAEALEIADAEGMKVDAENEEWLELWENYKKEINLPTFKLFVTFP</sequence>
<organism evidence="1">
    <name type="scientific">marine sediment metagenome</name>
    <dbReference type="NCBI Taxonomy" id="412755"/>
    <lineage>
        <taxon>unclassified sequences</taxon>
        <taxon>metagenomes</taxon>
        <taxon>ecological metagenomes</taxon>
    </lineage>
</organism>
<gene>
    <name evidence="1" type="ORF">S06H3_37485</name>
</gene>